<name>A0AAE1DEU1_9GAST</name>
<evidence type="ECO:0000313" key="1">
    <source>
        <dbReference type="EMBL" id="KAK3766828.1"/>
    </source>
</evidence>
<keyword evidence="2" id="KW-1185">Reference proteome</keyword>
<protein>
    <submittedName>
        <fullName evidence="1">Uncharacterized protein</fullName>
    </submittedName>
</protein>
<proteinExistence type="predicted"/>
<sequence length="86" mass="9266">MEKGLDEILFPLVNNSIQNFTGSCILISLRGSSRSSSRVTTPPLIGWLAKALTQFPVMDEPGVKNDGFGLNQRHFVSAAARDASTS</sequence>
<dbReference type="PROSITE" id="PS51257">
    <property type="entry name" value="PROKAR_LIPOPROTEIN"/>
    <property type="match status" value="1"/>
</dbReference>
<dbReference type="Proteomes" id="UP001283361">
    <property type="component" value="Unassembled WGS sequence"/>
</dbReference>
<dbReference type="AlphaFoldDB" id="A0AAE1DEU1"/>
<reference evidence="1" key="1">
    <citation type="journal article" date="2023" name="G3 (Bethesda)">
        <title>A reference genome for the long-term kleptoplast-retaining sea slug Elysia crispata morphotype clarki.</title>
        <authorList>
            <person name="Eastman K.E."/>
            <person name="Pendleton A.L."/>
            <person name="Shaikh M.A."/>
            <person name="Suttiyut T."/>
            <person name="Ogas R."/>
            <person name="Tomko P."/>
            <person name="Gavelis G."/>
            <person name="Widhalm J.R."/>
            <person name="Wisecaver J.H."/>
        </authorList>
    </citation>
    <scope>NUCLEOTIDE SEQUENCE</scope>
    <source>
        <strain evidence="1">ECLA1</strain>
    </source>
</reference>
<accession>A0AAE1DEU1</accession>
<comment type="caution">
    <text evidence="1">The sequence shown here is derived from an EMBL/GenBank/DDBJ whole genome shotgun (WGS) entry which is preliminary data.</text>
</comment>
<gene>
    <name evidence="1" type="ORF">RRG08_051973</name>
</gene>
<dbReference type="EMBL" id="JAWDGP010004193">
    <property type="protein sequence ID" value="KAK3766828.1"/>
    <property type="molecule type" value="Genomic_DNA"/>
</dbReference>
<organism evidence="1 2">
    <name type="scientific">Elysia crispata</name>
    <name type="common">lettuce slug</name>
    <dbReference type="NCBI Taxonomy" id="231223"/>
    <lineage>
        <taxon>Eukaryota</taxon>
        <taxon>Metazoa</taxon>
        <taxon>Spiralia</taxon>
        <taxon>Lophotrochozoa</taxon>
        <taxon>Mollusca</taxon>
        <taxon>Gastropoda</taxon>
        <taxon>Heterobranchia</taxon>
        <taxon>Euthyneura</taxon>
        <taxon>Panpulmonata</taxon>
        <taxon>Sacoglossa</taxon>
        <taxon>Placobranchoidea</taxon>
        <taxon>Plakobranchidae</taxon>
        <taxon>Elysia</taxon>
    </lineage>
</organism>
<evidence type="ECO:0000313" key="2">
    <source>
        <dbReference type="Proteomes" id="UP001283361"/>
    </source>
</evidence>